<organism evidence="5 6">
    <name type="scientific">Plantactinospora soyae</name>
    <dbReference type="NCBI Taxonomy" id="1544732"/>
    <lineage>
        <taxon>Bacteria</taxon>
        <taxon>Bacillati</taxon>
        <taxon>Actinomycetota</taxon>
        <taxon>Actinomycetes</taxon>
        <taxon>Micromonosporales</taxon>
        <taxon>Micromonosporaceae</taxon>
        <taxon>Plantactinospora</taxon>
    </lineage>
</organism>
<gene>
    <name evidence="5" type="ORF">H4W31_000227</name>
</gene>
<keyword evidence="2" id="KW-0067">ATP-binding</keyword>
<dbReference type="AlphaFoldDB" id="A0A927R2J0"/>
<feature type="domain" description="ABC transporter" evidence="4">
    <location>
        <begin position="104"/>
        <end position="302"/>
    </location>
</feature>
<evidence type="ECO:0000256" key="3">
    <source>
        <dbReference type="SAM" id="MobiDB-lite"/>
    </source>
</evidence>
<dbReference type="InterPro" id="IPR003439">
    <property type="entry name" value="ABC_transporter-like_ATP-bd"/>
</dbReference>
<accession>A0A927R2J0</accession>
<dbReference type="SUPFAM" id="SSF52540">
    <property type="entry name" value="P-loop containing nucleoside triphosphate hydrolases"/>
    <property type="match status" value="1"/>
</dbReference>
<dbReference type="PANTHER" id="PTHR43038">
    <property type="entry name" value="ATP-BINDING CASSETTE, SUB-FAMILY H, MEMBER 1"/>
    <property type="match status" value="1"/>
</dbReference>
<dbReference type="PANTHER" id="PTHR43038:SF7">
    <property type="entry name" value="ABC TRANSPORT SYSTEM ATP-BINDING PROTEIN"/>
    <property type="match status" value="1"/>
</dbReference>
<keyword evidence="1" id="KW-0547">Nucleotide-binding</keyword>
<comment type="caution">
    <text evidence="5">The sequence shown here is derived from an EMBL/GenBank/DDBJ whole genome shotgun (WGS) entry which is preliminary data.</text>
</comment>
<evidence type="ECO:0000313" key="5">
    <source>
        <dbReference type="EMBL" id="MBE1484589.1"/>
    </source>
</evidence>
<dbReference type="PROSITE" id="PS50893">
    <property type="entry name" value="ABC_TRANSPORTER_2"/>
    <property type="match status" value="1"/>
</dbReference>
<keyword evidence="6" id="KW-1185">Reference proteome</keyword>
<feature type="region of interest" description="Disordered" evidence="3">
    <location>
        <begin position="65"/>
        <end position="104"/>
    </location>
</feature>
<feature type="compositionally biased region" description="Low complexity" evidence="3">
    <location>
        <begin position="73"/>
        <end position="89"/>
    </location>
</feature>
<proteinExistence type="predicted"/>
<reference evidence="5" key="1">
    <citation type="submission" date="2020-10" db="EMBL/GenBank/DDBJ databases">
        <title>Sequencing the genomes of 1000 actinobacteria strains.</title>
        <authorList>
            <person name="Klenk H.-P."/>
        </authorList>
    </citation>
    <scope>NUCLEOTIDE SEQUENCE</scope>
    <source>
        <strain evidence="5">DSM 46832</strain>
    </source>
</reference>
<evidence type="ECO:0000259" key="4">
    <source>
        <dbReference type="PROSITE" id="PS50893"/>
    </source>
</evidence>
<dbReference type="EMBL" id="JADBEB010000001">
    <property type="protein sequence ID" value="MBE1484589.1"/>
    <property type="molecule type" value="Genomic_DNA"/>
</dbReference>
<sequence>MMNHDGWLHALTGELHRRGLDPELSRHVVAEAATHLRDSGEAPLRVFGPPETYAAAVAESVGVPRPQPATAWSHPSAGAAGTAAPGRAHGTARPRQHPPGPVRLDVRGISKRYRRRPVLTGVDLTVRAGEIAAVVGANGAGKSTFLRICAGLISPDQGQVRVHGTLGYCPQSGGTNDYLYPDEHFVLVGAGRGLPRATARAAGREHAAALDWDPAGRTQARQLSGGTRQKLNLVMASLGEPDVLLLDEPYQGFDRGTYLDFWQQLWQWRSAGKAIVVVTHLLNQLDRVDNVLDLTPTREMSA</sequence>
<dbReference type="GO" id="GO:0005524">
    <property type="term" value="F:ATP binding"/>
    <property type="evidence" value="ECO:0007669"/>
    <property type="project" value="UniProtKB-KW"/>
</dbReference>
<dbReference type="GO" id="GO:0016887">
    <property type="term" value="F:ATP hydrolysis activity"/>
    <property type="evidence" value="ECO:0007669"/>
    <property type="project" value="InterPro"/>
</dbReference>
<evidence type="ECO:0000256" key="1">
    <source>
        <dbReference type="ARBA" id="ARBA00022741"/>
    </source>
</evidence>
<dbReference type="Pfam" id="PF00005">
    <property type="entry name" value="ABC_tran"/>
    <property type="match status" value="1"/>
</dbReference>
<dbReference type="SMART" id="SM00382">
    <property type="entry name" value="AAA"/>
    <property type="match status" value="1"/>
</dbReference>
<dbReference type="Proteomes" id="UP000649753">
    <property type="component" value="Unassembled WGS sequence"/>
</dbReference>
<dbReference type="CDD" id="cd03230">
    <property type="entry name" value="ABC_DR_subfamily_A"/>
    <property type="match status" value="1"/>
</dbReference>
<dbReference type="InterPro" id="IPR027417">
    <property type="entry name" value="P-loop_NTPase"/>
</dbReference>
<dbReference type="RefSeq" id="WP_225945338.1">
    <property type="nucleotide sequence ID" value="NZ_JADBEB010000001.1"/>
</dbReference>
<evidence type="ECO:0000313" key="6">
    <source>
        <dbReference type="Proteomes" id="UP000649753"/>
    </source>
</evidence>
<protein>
    <submittedName>
        <fullName evidence="5">ABC-type Mn2+/Zn2+ transport system ATPase subunit</fullName>
    </submittedName>
</protein>
<dbReference type="InterPro" id="IPR003593">
    <property type="entry name" value="AAA+_ATPase"/>
</dbReference>
<evidence type="ECO:0000256" key="2">
    <source>
        <dbReference type="ARBA" id="ARBA00022840"/>
    </source>
</evidence>
<dbReference type="Gene3D" id="3.40.50.300">
    <property type="entry name" value="P-loop containing nucleotide triphosphate hydrolases"/>
    <property type="match status" value="1"/>
</dbReference>
<name>A0A927R2J0_9ACTN</name>